<keyword evidence="2" id="KW-1185">Reference proteome</keyword>
<dbReference type="EMBL" id="JZDQ02000019">
    <property type="protein sequence ID" value="OIJ26023.1"/>
    <property type="molecule type" value="Genomic_DNA"/>
</dbReference>
<evidence type="ECO:0000313" key="1">
    <source>
        <dbReference type="EMBL" id="OIJ26023.1"/>
    </source>
</evidence>
<comment type="caution">
    <text evidence="1">The sequence shown here is derived from an EMBL/GenBank/DDBJ whole genome shotgun (WGS) entry which is preliminary data.</text>
</comment>
<protein>
    <submittedName>
        <fullName evidence="1">Uncharacterized protein</fullName>
    </submittedName>
</protein>
<dbReference type="AlphaFoldDB" id="A0A1J4N4Y0"/>
<reference evidence="1" key="1">
    <citation type="submission" date="2016-10" db="EMBL/GenBank/DDBJ databases">
        <title>Draft Genome Sequence of Nocardioides luteus Strain BAFB, an Alkane-Degrading Bacterium Isolated from JP-7 Polluted Soil.</title>
        <authorList>
            <person name="Brown L."/>
            <person name="Ruiz O.N."/>
            <person name="Gunasekera T."/>
        </authorList>
    </citation>
    <scope>NUCLEOTIDE SEQUENCE [LARGE SCALE GENOMIC DNA]</scope>
    <source>
        <strain evidence="1">BAFB</strain>
    </source>
</reference>
<dbReference type="OrthoDB" id="3773057at2"/>
<dbReference type="Proteomes" id="UP000033772">
    <property type="component" value="Unassembled WGS sequence"/>
</dbReference>
<dbReference type="RefSeq" id="WP_045549113.1">
    <property type="nucleotide sequence ID" value="NZ_JZDQ02000019.1"/>
</dbReference>
<accession>A0A1J4N4Y0</accession>
<name>A0A1J4N4Y0_9ACTN</name>
<proteinExistence type="predicted"/>
<sequence length="225" mass="25066">MQVSITTAEVMARLPSPTDWRREPLVQYLSCTSGDLPPLGFLVNEASSSAKASCRAAALQTLRIRYAADGMTTYVAALRDRSGEASLLAATAISELGDGNEQKEFFDWARRRISRKSRLNNWDMHELVALIQYSHRTDNLDQLARLLRRFHRNLAPDEHAALNRHASTLLDPDVDPGSISGKDVDVDAILDWAHSATGTMFGDHDLEPGEIELVEKDIRDLLRLS</sequence>
<gene>
    <name evidence="1" type="ORF">UG56_014590</name>
</gene>
<organism evidence="1 2">
    <name type="scientific">Nocardioides luteus</name>
    <dbReference type="NCBI Taxonomy" id="1844"/>
    <lineage>
        <taxon>Bacteria</taxon>
        <taxon>Bacillati</taxon>
        <taxon>Actinomycetota</taxon>
        <taxon>Actinomycetes</taxon>
        <taxon>Propionibacteriales</taxon>
        <taxon>Nocardioidaceae</taxon>
        <taxon>Nocardioides</taxon>
    </lineage>
</organism>
<evidence type="ECO:0000313" key="2">
    <source>
        <dbReference type="Proteomes" id="UP000033772"/>
    </source>
</evidence>